<organism evidence="4 5">
    <name type="scientific">Mycolicibacterium tusciae</name>
    <dbReference type="NCBI Taxonomy" id="75922"/>
    <lineage>
        <taxon>Bacteria</taxon>
        <taxon>Bacillati</taxon>
        <taxon>Actinomycetota</taxon>
        <taxon>Actinomycetes</taxon>
        <taxon>Mycobacteriales</taxon>
        <taxon>Mycobacteriaceae</taxon>
        <taxon>Mycolicibacterium</taxon>
    </lineage>
</organism>
<dbReference type="EMBL" id="MVIM01000009">
    <property type="protein sequence ID" value="ORB63951.1"/>
    <property type="molecule type" value="Genomic_DNA"/>
</dbReference>
<dbReference type="Pfam" id="PF01740">
    <property type="entry name" value="STAS"/>
    <property type="match status" value="1"/>
</dbReference>
<dbReference type="NCBIfam" id="TIGR00377">
    <property type="entry name" value="ant_ant_sig"/>
    <property type="match status" value="1"/>
</dbReference>
<name>A0A1X0JM85_9MYCO</name>
<sequence length="117" mass="12274">MALLEVNQDVRDAAVVVSAAGEVDSASFTNLEFHLDTALKRALDHPALLLVIDLSGVTHFGSAGLNAVLECHEQGQALGVAVRVAAANSEVLRPIQITKLDAILRVYPSLPAALDGH</sequence>
<dbReference type="InterPro" id="IPR002645">
    <property type="entry name" value="STAS_dom"/>
</dbReference>
<dbReference type="InterPro" id="IPR036513">
    <property type="entry name" value="STAS_dom_sf"/>
</dbReference>
<dbReference type="OrthoDB" id="4571296at2"/>
<proteinExistence type="inferred from homology"/>
<dbReference type="CDD" id="cd07043">
    <property type="entry name" value="STAS_anti-anti-sigma_factors"/>
    <property type="match status" value="1"/>
</dbReference>
<reference evidence="4 5" key="1">
    <citation type="submission" date="2017-02" db="EMBL/GenBank/DDBJ databases">
        <title>The new phylogeny of genus Mycobacterium.</title>
        <authorList>
            <person name="Tortoli E."/>
            <person name="Trovato A."/>
            <person name="Cirillo D.M."/>
        </authorList>
    </citation>
    <scope>NUCLEOTIDE SEQUENCE [LARGE SCALE GENOMIC DNA]</scope>
    <source>
        <strain evidence="4 5">DSM 44338</strain>
    </source>
</reference>
<comment type="caution">
    <text evidence="4">The sequence shown here is derived from an EMBL/GenBank/DDBJ whole genome shotgun (WGS) entry which is preliminary data.</text>
</comment>
<evidence type="ECO:0000256" key="2">
    <source>
        <dbReference type="RuleBase" id="RU003749"/>
    </source>
</evidence>
<feature type="domain" description="STAS" evidence="3">
    <location>
        <begin position="4"/>
        <end position="117"/>
    </location>
</feature>
<dbReference type="Proteomes" id="UP000192411">
    <property type="component" value="Unassembled WGS sequence"/>
</dbReference>
<protein>
    <recommendedName>
        <fullName evidence="2">Anti-sigma factor antagonist</fullName>
    </recommendedName>
</protein>
<accession>A0A1X0JM85</accession>
<dbReference type="PROSITE" id="PS50801">
    <property type="entry name" value="STAS"/>
    <property type="match status" value="1"/>
</dbReference>
<dbReference type="RefSeq" id="WP_083126988.1">
    <property type="nucleotide sequence ID" value="NZ_MVIM01000009.1"/>
</dbReference>
<dbReference type="InterPro" id="IPR003658">
    <property type="entry name" value="Anti-sigma_ant"/>
</dbReference>
<dbReference type="Gene3D" id="3.30.750.24">
    <property type="entry name" value="STAS domain"/>
    <property type="match status" value="1"/>
</dbReference>
<keyword evidence="5" id="KW-1185">Reference proteome</keyword>
<comment type="similarity">
    <text evidence="1 2">Belongs to the anti-sigma-factor antagonist family.</text>
</comment>
<dbReference type="PANTHER" id="PTHR33495">
    <property type="entry name" value="ANTI-SIGMA FACTOR ANTAGONIST TM_1081-RELATED-RELATED"/>
    <property type="match status" value="1"/>
</dbReference>
<dbReference type="STRING" id="75922.BST47_18165"/>
<dbReference type="AlphaFoldDB" id="A0A1X0JM85"/>
<evidence type="ECO:0000256" key="1">
    <source>
        <dbReference type="ARBA" id="ARBA00009013"/>
    </source>
</evidence>
<dbReference type="PANTHER" id="PTHR33495:SF2">
    <property type="entry name" value="ANTI-SIGMA FACTOR ANTAGONIST TM_1081-RELATED"/>
    <property type="match status" value="1"/>
</dbReference>
<evidence type="ECO:0000259" key="3">
    <source>
        <dbReference type="PROSITE" id="PS50801"/>
    </source>
</evidence>
<evidence type="ECO:0000313" key="4">
    <source>
        <dbReference type="EMBL" id="ORB63951.1"/>
    </source>
</evidence>
<dbReference type="SUPFAM" id="SSF52091">
    <property type="entry name" value="SpoIIaa-like"/>
    <property type="match status" value="1"/>
</dbReference>
<gene>
    <name evidence="4" type="ORF">BST47_18165</name>
</gene>
<dbReference type="GO" id="GO:0043856">
    <property type="term" value="F:anti-sigma factor antagonist activity"/>
    <property type="evidence" value="ECO:0007669"/>
    <property type="project" value="InterPro"/>
</dbReference>
<evidence type="ECO:0000313" key="5">
    <source>
        <dbReference type="Proteomes" id="UP000192411"/>
    </source>
</evidence>